<dbReference type="InterPro" id="IPR017927">
    <property type="entry name" value="FAD-bd_FR_type"/>
</dbReference>
<keyword evidence="4" id="KW-1185">Reference proteome</keyword>
<dbReference type="PROSITE" id="PS51384">
    <property type="entry name" value="FAD_FR"/>
    <property type="match status" value="1"/>
</dbReference>
<feature type="domain" description="FAD-binding FR-type" evidence="2">
    <location>
        <begin position="71"/>
        <end position="185"/>
    </location>
</feature>
<proteinExistence type="predicted"/>
<dbReference type="GO" id="GO:0016491">
    <property type="term" value="F:oxidoreductase activity"/>
    <property type="evidence" value="ECO:0007669"/>
    <property type="project" value="InterPro"/>
</dbReference>
<dbReference type="PANTHER" id="PTHR47354">
    <property type="entry name" value="NADH OXIDOREDUCTASE HCR"/>
    <property type="match status" value="1"/>
</dbReference>
<name>A0AAD2CU94_9STRA</name>
<dbReference type="PANTHER" id="PTHR47354:SF5">
    <property type="entry name" value="PROTEIN RFBI"/>
    <property type="match status" value="1"/>
</dbReference>
<dbReference type="Proteomes" id="UP001295423">
    <property type="component" value="Unassembled WGS sequence"/>
</dbReference>
<dbReference type="InterPro" id="IPR001433">
    <property type="entry name" value="OxRdtase_FAD/NAD-bd"/>
</dbReference>
<feature type="region of interest" description="Disordered" evidence="1">
    <location>
        <begin position="357"/>
        <end position="377"/>
    </location>
</feature>
<evidence type="ECO:0000313" key="4">
    <source>
        <dbReference type="Proteomes" id="UP001295423"/>
    </source>
</evidence>
<dbReference type="InterPro" id="IPR050415">
    <property type="entry name" value="MRET"/>
</dbReference>
<reference evidence="3" key="1">
    <citation type="submission" date="2023-08" db="EMBL/GenBank/DDBJ databases">
        <authorList>
            <person name="Audoor S."/>
            <person name="Bilcke G."/>
        </authorList>
    </citation>
    <scope>NUCLEOTIDE SEQUENCE</scope>
</reference>
<feature type="compositionally biased region" description="Basic and acidic residues" evidence="1">
    <location>
        <begin position="118"/>
        <end position="129"/>
    </location>
</feature>
<protein>
    <recommendedName>
        <fullName evidence="2">FAD-binding FR-type domain-containing protein</fullName>
    </recommendedName>
</protein>
<dbReference type="InterPro" id="IPR039261">
    <property type="entry name" value="FNR_nucleotide-bd"/>
</dbReference>
<sequence>MNKQPFLPARPTSSLAFLAFAFWIVGFHASCLEAFAPNVVGATRQHSRHLPLSMATEEKQQETKKQVAPQYEKIMARLSKAESVAKGTVLLHIEAEGDDEWDYEPGHVLALEIQGDPKDKSTHTYEDTQKNNGWMRGPYTVSSSKSSKELQVLLKLVGEKSQAFADAPKGTPIKVGGKFKVPIVEGIDVDTTSQVVLLSTGVGVGPCVGAMEQVVQNKLACNEPFPPIHLVASFRTEDEIALADKLNQWQKEYPNQISWTPVTTNSSDDNDNGGRISSSVERLQECLTASNTIDSLLDLQSTHFHLIGNGGLVYEFQKGLEQAGIPNEKVTLEVYFGHQTKPKEETVDIIAKAIQGLSRSSSGGAKKEKEMSSASSQ</sequence>
<dbReference type="InterPro" id="IPR017938">
    <property type="entry name" value="Riboflavin_synthase-like_b-brl"/>
</dbReference>
<evidence type="ECO:0000313" key="3">
    <source>
        <dbReference type="EMBL" id="CAJ1943453.1"/>
    </source>
</evidence>
<dbReference type="AlphaFoldDB" id="A0AAD2CU94"/>
<evidence type="ECO:0000259" key="2">
    <source>
        <dbReference type="PROSITE" id="PS51384"/>
    </source>
</evidence>
<feature type="region of interest" description="Disordered" evidence="1">
    <location>
        <begin position="118"/>
        <end position="141"/>
    </location>
</feature>
<organism evidence="3 4">
    <name type="scientific">Cylindrotheca closterium</name>
    <dbReference type="NCBI Taxonomy" id="2856"/>
    <lineage>
        <taxon>Eukaryota</taxon>
        <taxon>Sar</taxon>
        <taxon>Stramenopiles</taxon>
        <taxon>Ochrophyta</taxon>
        <taxon>Bacillariophyta</taxon>
        <taxon>Bacillariophyceae</taxon>
        <taxon>Bacillariophycidae</taxon>
        <taxon>Bacillariales</taxon>
        <taxon>Bacillariaceae</taxon>
        <taxon>Cylindrotheca</taxon>
    </lineage>
</organism>
<dbReference type="EMBL" id="CAKOGP040001113">
    <property type="protein sequence ID" value="CAJ1943453.1"/>
    <property type="molecule type" value="Genomic_DNA"/>
</dbReference>
<comment type="caution">
    <text evidence="3">The sequence shown here is derived from an EMBL/GenBank/DDBJ whole genome shotgun (WGS) entry which is preliminary data.</text>
</comment>
<dbReference type="Pfam" id="PF00175">
    <property type="entry name" value="NAD_binding_1"/>
    <property type="match status" value="1"/>
</dbReference>
<evidence type="ECO:0000256" key="1">
    <source>
        <dbReference type="SAM" id="MobiDB-lite"/>
    </source>
</evidence>
<accession>A0AAD2CU94</accession>
<gene>
    <name evidence="3" type="ORF">CYCCA115_LOCUS8448</name>
</gene>
<dbReference type="Gene3D" id="3.40.50.80">
    <property type="entry name" value="Nucleotide-binding domain of ferredoxin-NADP reductase (FNR) module"/>
    <property type="match status" value="1"/>
</dbReference>
<dbReference type="SUPFAM" id="SSF63380">
    <property type="entry name" value="Riboflavin synthase domain-like"/>
    <property type="match status" value="1"/>
</dbReference>
<dbReference type="SUPFAM" id="SSF52343">
    <property type="entry name" value="Ferredoxin reductase-like, C-terminal NADP-linked domain"/>
    <property type="match status" value="1"/>
</dbReference>